<evidence type="ECO:0000259" key="6">
    <source>
        <dbReference type="PROSITE" id="PS50887"/>
    </source>
</evidence>
<dbReference type="InterPro" id="IPR001633">
    <property type="entry name" value="EAL_dom"/>
</dbReference>
<dbReference type="SUPFAM" id="SSF141868">
    <property type="entry name" value="EAL domain-like"/>
    <property type="match status" value="1"/>
</dbReference>
<accession>A0A0H2ZAE5</accession>
<dbReference type="RefSeq" id="WP_003139631.1">
    <property type="nucleotide sequence ID" value="NC_008463.1"/>
</dbReference>
<feature type="domain" description="EAL" evidence="5">
    <location>
        <begin position="596"/>
        <end position="846"/>
    </location>
</feature>
<dbReference type="InterPro" id="IPR052155">
    <property type="entry name" value="Biofilm_reg_signaling"/>
</dbReference>
<evidence type="ECO:0000256" key="1">
    <source>
        <dbReference type="ARBA" id="ARBA00001946"/>
    </source>
</evidence>
<feature type="transmembrane region" description="Helical" evidence="3">
    <location>
        <begin position="255"/>
        <end position="273"/>
    </location>
</feature>
<feature type="domain" description="GGDEF" evidence="6">
    <location>
        <begin position="454"/>
        <end position="587"/>
    </location>
</feature>
<dbReference type="BioCyc" id="PAER208963:G1G74-3172-MONOMER"/>
<gene>
    <name evidence="7" type="ordered locus">PA14_37690</name>
</gene>
<dbReference type="PANTHER" id="PTHR44757">
    <property type="entry name" value="DIGUANYLATE CYCLASE DGCP"/>
    <property type="match status" value="1"/>
</dbReference>
<feature type="domain" description="PAS" evidence="4">
    <location>
        <begin position="301"/>
        <end position="355"/>
    </location>
</feature>
<dbReference type="InterPro" id="IPR035965">
    <property type="entry name" value="PAS-like_dom_sf"/>
</dbReference>
<dbReference type="SMART" id="SM00267">
    <property type="entry name" value="GGDEF"/>
    <property type="match status" value="1"/>
</dbReference>
<dbReference type="CDD" id="cd01948">
    <property type="entry name" value="EAL"/>
    <property type="match status" value="1"/>
</dbReference>
<evidence type="ECO:0000256" key="3">
    <source>
        <dbReference type="SAM" id="Phobius"/>
    </source>
</evidence>
<dbReference type="Proteomes" id="UP000000653">
    <property type="component" value="Chromosome"/>
</dbReference>
<name>A0A0H2ZAE5_PSEAB</name>
<dbReference type="KEGG" id="pau:PA14_37690"/>
<dbReference type="HOGENOM" id="CLU_000445_91_0_6"/>
<keyword evidence="3" id="KW-0812">Transmembrane</keyword>
<dbReference type="GO" id="GO:0003824">
    <property type="term" value="F:catalytic activity"/>
    <property type="evidence" value="ECO:0007669"/>
    <property type="project" value="UniProtKB-ARBA"/>
</dbReference>
<dbReference type="EMBL" id="CP000438">
    <property type="protein sequence ID" value="ABJ11256.1"/>
    <property type="molecule type" value="Genomic_DNA"/>
</dbReference>
<dbReference type="Gene3D" id="3.20.20.450">
    <property type="entry name" value="EAL domain"/>
    <property type="match status" value="1"/>
</dbReference>
<dbReference type="CDD" id="cd01949">
    <property type="entry name" value="GGDEF"/>
    <property type="match status" value="1"/>
</dbReference>
<proteinExistence type="predicted"/>
<dbReference type="InterPro" id="IPR029787">
    <property type="entry name" value="Nucleotide_cyclase"/>
</dbReference>
<sequence>MLASAIASGTAVSQVSKHLLMFLAALFLALGACGWAILHIARQQDDIAIEQSHFYVEKALQNRRENSEQFSTTYSFWTDAYVYLGNRVDVDWAFTKNNLGSVLYTTNGYDGVFVIDDRGTRYAMLEGELSERSLADSLGADAGDILSAARRAAVDEAAISRYVDFDGAPAILVASAIKPTSDHAPIDLDKASVMVFVDRLTPAKLAKLGGDYGIANLHLLVGGAAGDKESLALEDTPHRLAWVSSRPGSAMLRETALPLLGIFVLAAGLLFWLSRSAVLNARAVDRQQKVLKRSNQALLASEERFKSIAEAASDWIWEVDGHFVFTYLSVRFRDVTGYQPEAWIGRRLDELLDSDTVNIVKWLEGLPDAETPSSLVCAFRDSQGQARVGKLSASAIRNGVASGYRGTAADITDEVEAHAKIQHLSLHDALTGLPNRNKLFQFLERLLAEKAGKSPVAVLMLDLDRFKPINDQHGHPAGDAVLYAIAERLRASTRDQDMVARLGGDEFVVVSTHVSSKLETEKFCSRLIDVINREIAYEGHSFHVGASIGVALAPEHGGDPRGLLRCADVAMYEAKAAGRNTWRFYLEAMDSHLAEKKLRETELRAALQNGEFELYYQPRFLAQEQTIASAEALIRWNHPRRGLIGPDEFIGLAEESDLIVQIGNWVLREACATAASWPGEVMVSVNVSPAQFMTGDIVWQVREALRLAHLDARRLELEVTENVMLNDVDGALRTMTALKELGVRLNMDDFGTGYSSLGYLRTYPFDSIKIDKRFVASMEKTGRDRSIVQAIINLGNALNLRVTAEGVETEGQMHILRDEQCHELQGFLLSRPLDAQGLRDLLAREAGQTQAPQVSAEGHAARRP</sequence>
<evidence type="ECO:0000259" key="4">
    <source>
        <dbReference type="PROSITE" id="PS50112"/>
    </source>
</evidence>
<dbReference type="GO" id="GO:0005886">
    <property type="term" value="C:plasma membrane"/>
    <property type="evidence" value="ECO:0007669"/>
    <property type="project" value="UniProtKB-SubCell"/>
</dbReference>
<comment type="cofactor">
    <cofactor evidence="1">
        <name>Mg(2+)</name>
        <dbReference type="ChEBI" id="CHEBI:18420"/>
    </cofactor>
</comment>
<dbReference type="SUPFAM" id="SSF55073">
    <property type="entry name" value="Nucleotide cyclase"/>
    <property type="match status" value="1"/>
</dbReference>
<dbReference type="PROSITE" id="PS50887">
    <property type="entry name" value="GGDEF"/>
    <property type="match status" value="1"/>
</dbReference>
<dbReference type="PROSITE" id="PS50883">
    <property type="entry name" value="EAL"/>
    <property type="match status" value="1"/>
</dbReference>
<evidence type="ECO:0000259" key="5">
    <source>
        <dbReference type="PROSITE" id="PS50883"/>
    </source>
</evidence>
<dbReference type="InterPro" id="IPR000160">
    <property type="entry name" value="GGDEF_dom"/>
</dbReference>
<organism evidence="7 8">
    <name type="scientific">Pseudomonas aeruginosa (strain UCBPP-PA14)</name>
    <dbReference type="NCBI Taxonomy" id="208963"/>
    <lineage>
        <taxon>Bacteria</taxon>
        <taxon>Pseudomonadati</taxon>
        <taxon>Pseudomonadota</taxon>
        <taxon>Gammaproteobacteria</taxon>
        <taxon>Pseudomonadales</taxon>
        <taxon>Pseudomonadaceae</taxon>
        <taxon>Pseudomonas</taxon>
    </lineage>
</organism>
<dbReference type="SMART" id="SM00052">
    <property type="entry name" value="EAL"/>
    <property type="match status" value="1"/>
</dbReference>
<dbReference type="NCBIfam" id="TIGR00254">
    <property type="entry name" value="GGDEF"/>
    <property type="match status" value="1"/>
</dbReference>
<reference evidence="7 8" key="1">
    <citation type="journal article" date="2006" name="Genome Biol.">
        <title>Genomic analysis reveals that Pseudomonas aeruginosa virulence is combinatorial.</title>
        <authorList>
            <person name="Lee D.G."/>
            <person name="Urbach J.M."/>
            <person name="Wu G."/>
            <person name="Liberati N.T."/>
            <person name="Feinbaum R.L."/>
            <person name="Miyata S."/>
            <person name="Diggins L.T."/>
            <person name="He J."/>
            <person name="Saucier M."/>
            <person name="Deziel E."/>
            <person name="Friedman L."/>
            <person name="Li L."/>
            <person name="Grills G."/>
            <person name="Montgomery K."/>
            <person name="Kucherlapati R."/>
            <person name="Rahme L.G."/>
            <person name="Ausubel F.M."/>
        </authorList>
    </citation>
    <scope>NUCLEOTIDE SEQUENCE [LARGE SCALE GENOMIC DNA]</scope>
    <source>
        <strain evidence="7 8">UCBPP-PA14</strain>
    </source>
</reference>
<keyword evidence="3" id="KW-0472">Membrane</keyword>
<dbReference type="InterPro" id="IPR007892">
    <property type="entry name" value="CHASE4"/>
</dbReference>
<dbReference type="FunFam" id="3.30.70.270:FF:000001">
    <property type="entry name" value="Diguanylate cyclase domain protein"/>
    <property type="match status" value="1"/>
</dbReference>
<dbReference type="InterPro" id="IPR043128">
    <property type="entry name" value="Rev_trsase/Diguanyl_cyclase"/>
</dbReference>
<dbReference type="Pfam" id="PF05228">
    <property type="entry name" value="CHASE4"/>
    <property type="match status" value="1"/>
</dbReference>
<keyword evidence="3" id="KW-1133">Transmembrane helix</keyword>
<dbReference type="CDD" id="cd00130">
    <property type="entry name" value="PAS"/>
    <property type="match status" value="1"/>
</dbReference>
<dbReference type="AlphaFoldDB" id="A0A0H2ZAE5"/>
<dbReference type="NCBIfam" id="TIGR00229">
    <property type="entry name" value="sensory_box"/>
    <property type="match status" value="1"/>
</dbReference>
<dbReference type="PROSITE" id="PS50112">
    <property type="entry name" value="PAS"/>
    <property type="match status" value="1"/>
</dbReference>
<dbReference type="InterPro" id="IPR035919">
    <property type="entry name" value="EAL_sf"/>
</dbReference>
<dbReference type="Gene3D" id="3.30.450.20">
    <property type="entry name" value="PAS domain"/>
    <property type="match status" value="1"/>
</dbReference>
<dbReference type="PANTHER" id="PTHR44757:SF10">
    <property type="entry name" value="MEMBRANE PROTEIN"/>
    <property type="match status" value="1"/>
</dbReference>
<dbReference type="SMART" id="SM00091">
    <property type="entry name" value="PAS"/>
    <property type="match status" value="1"/>
</dbReference>
<evidence type="ECO:0000313" key="7">
    <source>
        <dbReference type="EMBL" id="ABJ11256.1"/>
    </source>
</evidence>
<protein>
    <submittedName>
        <fullName evidence="7">Putative sensory box protein</fullName>
    </submittedName>
</protein>
<evidence type="ECO:0000313" key="8">
    <source>
        <dbReference type="Proteomes" id="UP000000653"/>
    </source>
</evidence>
<dbReference type="Gene3D" id="3.30.70.270">
    <property type="match status" value="1"/>
</dbReference>
<dbReference type="SUPFAM" id="SSF55785">
    <property type="entry name" value="PYP-like sensor domain (PAS domain)"/>
    <property type="match status" value="1"/>
</dbReference>
<dbReference type="InterPro" id="IPR000014">
    <property type="entry name" value="PAS"/>
</dbReference>
<comment type="subcellular location">
    <subcellularLocation>
        <location evidence="2">Cell inner membrane</location>
    </subcellularLocation>
</comment>
<evidence type="ECO:0000256" key="2">
    <source>
        <dbReference type="ARBA" id="ARBA00004533"/>
    </source>
</evidence>
<feature type="transmembrane region" description="Helical" evidence="3">
    <location>
        <begin position="20"/>
        <end position="41"/>
    </location>
</feature>
<dbReference type="Pfam" id="PF00563">
    <property type="entry name" value="EAL"/>
    <property type="match status" value="1"/>
</dbReference>
<dbReference type="Pfam" id="PF00990">
    <property type="entry name" value="GGDEF"/>
    <property type="match status" value="1"/>
</dbReference>